<reference evidence="2 3" key="1">
    <citation type="journal article" date="2016" name="Genome Biol. Evol.">
        <title>Gene Family Evolution Reflects Adaptation to Soil Environmental Stressors in the Genome of the Collembolan Orchesella cincta.</title>
        <authorList>
            <person name="Faddeeva-Vakhrusheva A."/>
            <person name="Derks M.F."/>
            <person name="Anvar S.Y."/>
            <person name="Agamennone V."/>
            <person name="Suring W."/>
            <person name="Smit S."/>
            <person name="van Straalen N.M."/>
            <person name="Roelofs D."/>
        </authorList>
    </citation>
    <scope>NUCLEOTIDE SEQUENCE [LARGE SCALE GENOMIC DNA]</scope>
    <source>
        <tissue evidence="2">Mixed pool</tissue>
    </source>
</reference>
<evidence type="ECO:0000256" key="1">
    <source>
        <dbReference type="SAM" id="MobiDB-lite"/>
    </source>
</evidence>
<feature type="compositionally biased region" description="Basic residues" evidence="1">
    <location>
        <begin position="55"/>
        <end position="64"/>
    </location>
</feature>
<accession>A0A1D2ME83</accession>
<dbReference type="AlphaFoldDB" id="A0A1D2ME83"/>
<feature type="region of interest" description="Disordered" evidence="1">
    <location>
        <begin position="42"/>
        <end position="114"/>
    </location>
</feature>
<evidence type="ECO:0000313" key="3">
    <source>
        <dbReference type="Proteomes" id="UP000094527"/>
    </source>
</evidence>
<proteinExistence type="predicted"/>
<evidence type="ECO:0000313" key="2">
    <source>
        <dbReference type="EMBL" id="ODM91269.1"/>
    </source>
</evidence>
<keyword evidence="3" id="KW-1185">Reference proteome</keyword>
<protein>
    <submittedName>
        <fullName evidence="2">Uncharacterized protein</fullName>
    </submittedName>
</protein>
<name>A0A1D2ME83_ORCCI</name>
<sequence length="114" mass="12866">MFMVTTKWIEYKVISAKKQLFQNQSGRNDFSKACQKLTKSLNTSTLESESDNKRIRPRSQKRKPVATSQSSSSNNLDSESSGDNETSHPKISGTVLSKQKIPRITSTETHVKFK</sequence>
<dbReference type="EMBL" id="LJIJ01001613">
    <property type="protein sequence ID" value="ODM91269.1"/>
    <property type="molecule type" value="Genomic_DNA"/>
</dbReference>
<gene>
    <name evidence="2" type="ORF">Ocin01_15411</name>
</gene>
<comment type="caution">
    <text evidence="2">The sequence shown here is derived from an EMBL/GenBank/DDBJ whole genome shotgun (WGS) entry which is preliminary data.</text>
</comment>
<dbReference type="Proteomes" id="UP000094527">
    <property type="component" value="Unassembled WGS sequence"/>
</dbReference>
<feature type="compositionally biased region" description="Low complexity" evidence="1">
    <location>
        <begin position="68"/>
        <end position="81"/>
    </location>
</feature>
<organism evidence="2 3">
    <name type="scientific">Orchesella cincta</name>
    <name type="common">Springtail</name>
    <name type="synonym">Podura cincta</name>
    <dbReference type="NCBI Taxonomy" id="48709"/>
    <lineage>
        <taxon>Eukaryota</taxon>
        <taxon>Metazoa</taxon>
        <taxon>Ecdysozoa</taxon>
        <taxon>Arthropoda</taxon>
        <taxon>Hexapoda</taxon>
        <taxon>Collembola</taxon>
        <taxon>Entomobryomorpha</taxon>
        <taxon>Entomobryoidea</taxon>
        <taxon>Orchesellidae</taxon>
        <taxon>Orchesellinae</taxon>
        <taxon>Orchesella</taxon>
    </lineage>
</organism>